<evidence type="ECO:0000313" key="1">
    <source>
        <dbReference type="EMBL" id="MDV2424763.1"/>
    </source>
</evidence>
<reference evidence="1 2" key="1">
    <citation type="submission" date="2023-08" db="EMBL/GenBank/DDBJ databases">
        <title>Genomic characterization of the C. tuberculostearicum species complex, a ubiquitous member of the human skin microbiome.</title>
        <authorList>
            <person name="Ahmed N."/>
            <person name="Deming C."/>
            <person name="Conlan S."/>
            <person name="Segre J."/>
        </authorList>
    </citation>
    <scope>NUCLEOTIDE SEQUENCE [LARGE SCALE GENOMIC DNA]</scope>
    <source>
        <strain evidence="1 2">CTNIH19</strain>
    </source>
</reference>
<dbReference type="EMBL" id="JAVBID010000013">
    <property type="protein sequence ID" value="MDV2424763.1"/>
    <property type="molecule type" value="Genomic_DNA"/>
</dbReference>
<dbReference type="Proteomes" id="UP001185631">
    <property type="component" value="Unassembled WGS sequence"/>
</dbReference>
<accession>A0ABU3W9L2</accession>
<comment type="caution">
    <text evidence="1">The sequence shown here is derived from an EMBL/GenBank/DDBJ whole genome shotgun (WGS) entry which is preliminary data.</text>
</comment>
<proteinExistence type="predicted"/>
<sequence length="92" mass="10071">MTIRKGSQRGVSPADVATQIPVHTYPVEVPFSEWNEETKTYCYLVAENTDHGFVAEAGEIAGVSLAEWFRAVFATDLGCAPAGVQWIAPREE</sequence>
<dbReference type="RefSeq" id="WP_316987141.1">
    <property type="nucleotide sequence ID" value="NZ_JAVBID010000013.1"/>
</dbReference>
<gene>
    <name evidence="1" type="ORF">RAE13_10140</name>
</gene>
<keyword evidence="2" id="KW-1185">Reference proteome</keyword>
<organism evidence="1 2">
    <name type="scientific">Corynebacterium curieae</name>
    <dbReference type="NCBI Taxonomy" id="2913500"/>
    <lineage>
        <taxon>Bacteria</taxon>
        <taxon>Bacillati</taxon>
        <taxon>Actinomycetota</taxon>
        <taxon>Actinomycetes</taxon>
        <taxon>Mycobacteriales</taxon>
        <taxon>Corynebacteriaceae</taxon>
        <taxon>Corynebacterium</taxon>
    </lineage>
</organism>
<protein>
    <submittedName>
        <fullName evidence="1">Uncharacterized protein</fullName>
    </submittedName>
</protein>
<name>A0ABU3W9L2_9CORY</name>
<evidence type="ECO:0000313" key="2">
    <source>
        <dbReference type="Proteomes" id="UP001185631"/>
    </source>
</evidence>